<feature type="region of interest" description="Disordered" evidence="1">
    <location>
        <begin position="17"/>
        <end position="53"/>
    </location>
</feature>
<name>A0AA40CNN0_9PEZI</name>
<feature type="domain" description="F-box" evidence="2">
    <location>
        <begin position="159"/>
        <end position="207"/>
    </location>
</feature>
<dbReference type="InterPro" id="IPR036047">
    <property type="entry name" value="F-box-like_dom_sf"/>
</dbReference>
<dbReference type="PROSITE" id="PS50181">
    <property type="entry name" value="FBOX"/>
    <property type="match status" value="1"/>
</dbReference>
<evidence type="ECO:0000313" key="4">
    <source>
        <dbReference type="Proteomes" id="UP001174936"/>
    </source>
</evidence>
<proteinExistence type="predicted"/>
<accession>A0AA40CNN0</accession>
<evidence type="ECO:0000259" key="2">
    <source>
        <dbReference type="PROSITE" id="PS50181"/>
    </source>
</evidence>
<dbReference type="AlphaFoldDB" id="A0AA40CNN0"/>
<dbReference type="EMBL" id="JAULSV010000005">
    <property type="protein sequence ID" value="KAK0643988.1"/>
    <property type="molecule type" value="Genomic_DNA"/>
</dbReference>
<comment type="caution">
    <text evidence="3">The sequence shown here is derived from an EMBL/GenBank/DDBJ whole genome shotgun (WGS) entry which is preliminary data.</text>
</comment>
<dbReference type="Gene3D" id="1.20.1280.50">
    <property type="match status" value="1"/>
</dbReference>
<protein>
    <recommendedName>
        <fullName evidence="2">F-box domain-containing protein</fullName>
    </recommendedName>
</protein>
<dbReference type="Pfam" id="PF12937">
    <property type="entry name" value="F-box-like"/>
    <property type="match status" value="1"/>
</dbReference>
<evidence type="ECO:0000256" key="1">
    <source>
        <dbReference type="SAM" id="MobiDB-lite"/>
    </source>
</evidence>
<sequence>MATLIAWIKKACPCGRREVKTEDEADSGGEINEDSGDEINEDSGDEINEADAANVEDMAEQVDKADVAGTNGGAVEETPSLDGIQRATDVLVADEAAGRGKLPPQLSISAGGRVDTGQQVEKEHEHHHRYPWQMPLSLRELESTGMDPLVAAHVHNVNHSPINRLPDELMLQILRCLGDDQLTVLCLRRVARRFWRIIDDPEIWKIIRVDYLLRISGHIFEMVDRFPKDIREELWRRIQKDGMCDKCHMLRPSAPDNPDSGWLQCPRRCPAVSRSPLGLHCDGCSSGGYDTHPCLGRHGAVRLCEHVKISWADMEPYLSEWQQQQDPHHDGQACLDGFSVECRDLSHDTRCRAEDAPTWPRASLKTEAHRTSEWVVVLTLEWKPHSGFDVFSLTSDRRAPASEMRTLFQRHRQGAADILFPSFPQLPFPEMACFRDTESDFTDRIRLASL</sequence>
<keyword evidence="4" id="KW-1185">Reference proteome</keyword>
<dbReference type="Proteomes" id="UP001174936">
    <property type="component" value="Unassembled WGS sequence"/>
</dbReference>
<organism evidence="3 4">
    <name type="scientific">Cercophora newfieldiana</name>
    <dbReference type="NCBI Taxonomy" id="92897"/>
    <lineage>
        <taxon>Eukaryota</taxon>
        <taxon>Fungi</taxon>
        <taxon>Dikarya</taxon>
        <taxon>Ascomycota</taxon>
        <taxon>Pezizomycotina</taxon>
        <taxon>Sordariomycetes</taxon>
        <taxon>Sordariomycetidae</taxon>
        <taxon>Sordariales</taxon>
        <taxon>Lasiosphaeriaceae</taxon>
        <taxon>Cercophora</taxon>
    </lineage>
</organism>
<evidence type="ECO:0000313" key="3">
    <source>
        <dbReference type="EMBL" id="KAK0643988.1"/>
    </source>
</evidence>
<gene>
    <name evidence="3" type="ORF">B0T16DRAFT_392424</name>
</gene>
<feature type="compositionally biased region" description="Acidic residues" evidence="1">
    <location>
        <begin position="23"/>
        <end position="49"/>
    </location>
</feature>
<dbReference type="InterPro" id="IPR001810">
    <property type="entry name" value="F-box_dom"/>
</dbReference>
<dbReference type="SUPFAM" id="SSF81383">
    <property type="entry name" value="F-box domain"/>
    <property type="match status" value="1"/>
</dbReference>
<reference evidence="3" key="1">
    <citation type="submission" date="2023-06" db="EMBL/GenBank/DDBJ databases">
        <title>Genome-scale phylogeny and comparative genomics of the fungal order Sordariales.</title>
        <authorList>
            <consortium name="Lawrence Berkeley National Laboratory"/>
            <person name="Hensen N."/>
            <person name="Bonometti L."/>
            <person name="Westerberg I."/>
            <person name="Brannstrom I.O."/>
            <person name="Guillou S."/>
            <person name="Cros-Aarteil S."/>
            <person name="Calhoun S."/>
            <person name="Haridas S."/>
            <person name="Kuo A."/>
            <person name="Mondo S."/>
            <person name="Pangilinan J."/>
            <person name="Riley R."/>
            <person name="Labutti K."/>
            <person name="Andreopoulos B."/>
            <person name="Lipzen A."/>
            <person name="Chen C."/>
            <person name="Yanf M."/>
            <person name="Daum C."/>
            <person name="Ng V."/>
            <person name="Clum A."/>
            <person name="Steindorff A."/>
            <person name="Ohm R."/>
            <person name="Martin F."/>
            <person name="Silar P."/>
            <person name="Natvig D."/>
            <person name="Lalanne C."/>
            <person name="Gautier V."/>
            <person name="Ament-Velasquez S.L."/>
            <person name="Kruys A."/>
            <person name="Hutchinson M.I."/>
            <person name="Powell A.J."/>
            <person name="Barry K."/>
            <person name="Miller A.N."/>
            <person name="Grigoriev I.V."/>
            <person name="Debuchy R."/>
            <person name="Gladieux P."/>
            <person name="Thoren M.H."/>
            <person name="Johannesson H."/>
        </authorList>
    </citation>
    <scope>NUCLEOTIDE SEQUENCE</scope>
    <source>
        <strain evidence="3">SMH2532-1</strain>
    </source>
</reference>